<gene>
    <name evidence="1" type="ORF">SAMN04487947_4007</name>
</gene>
<organism evidence="1 2">
    <name type="scientific">Halogeometricum rufum</name>
    <dbReference type="NCBI Taxonomy" id="553469"/>
    <lineage>
        <taxon>Archaea</taxon>
        <taxon>Methanobacteriati</taxon>
        <taxon>Methanobacteriota</taxon>
        <taxon>Stenosarchaea group</taxon>
        <taxon>Halobacteria</taxon>
        <taxon>Halobacteriales</taxon>
        <taxon>Haloferacaceae</taxon>
        <taxon>Halogeometricum</taxon>
    </lineage>
</organism>
<keyword evidence="2" id="KW-1185">Reference proteome</keyword>
<name>A0A1I6J547_9EURY</name>
<sequence length="69" mass="7834">MSSGDDGETMADELTDDLKAEVWSLFESGVLSEEVVRDLLGDRSFERRAADMRAPQDLFWGDANQFFAW</sequence>
<reference evidence="2" key="1">
    <citation type="submission" date="2016-10" db="EMBL/GenBank/DDBJ databases">
        <authorList>
            <person name="Varghese N."/>
            <person name="Submissions S."/>
        </authorList>
    </citation>
    <scope>NUCLEOTIDE SEQUENCE [LARGE SCALE GENOMIC DNA]</scope>
    <source>
        <strain evidence="2">CGMCC 1.7736</strain>
    </source>
</reference>
<dbReference type="RefSeq" id="WP_245778555.1">
    <property type="nucleotide sequence ID" value="NZ_FOYT01000006.1"/>
</dbReference>
<evidence type="ECO:0000313" key="2">
    <source>
        <dbReference type="Proteomes" id="UP000198531"/>
    </source>
</evidence>
<dbReference type="EMBL" id="FOYT01000006">
    <property type="protein sequence ID" value="SFR73630.1"/>
    <property type="molecule type" value="Genomic_DNA"/>
</dbReference>
<dbReference type="AlphaFoldDB" id="A0A1I6J547"/>
<accession>A0A1I6J547</accession>
<evidence type="ECO:0000313" key="1">
    <source>
        <dbReference type="EMBL" id="SFR73630.1"/>
    </source>
</evidence>
<dbReference type="STRING" id="553469.SAMN04487947_4007"/>
<dbReference type="Proteomes" id="UP000198531">
    <property type="component" value="Unassembled WGS sequence"/>
</dbReference>
<protein>
    <submittedName>
        <fullName evidence="1">Uncharacterized protein</fullName>
    </submittedName>
</protein>
<proteinExistence type="predicted"/>